<evidence type="ECO:0000256" key="1">
    <source>
        <dbReference type="SAM" id="MobiDB-lite"/>
    </source>
</evidence>
<sequence length="59" mass="6279">MSWISPSICSSSGLMGRSLAMAPARPPLLASPPGPNPSPPGSSRRHSRRGQARVRDRSR</sequence>
<reference evidence="2" key="1">
    <citation type="submission" date="2014-09" db="EMBL/GenBank/DDBJ databases">
        <authorList>
            <person name="Magalhaes I.L.F."/>
            <person name="Oliveira U."/>
            <person name="Santos F.R."/>
            <person name="Vidigal T.H.D.A."/>
            <person name="Brescovit A.D."/>
            <person name="Santos A.J."/>
        </authorList>
    </citation>
    <scope>NUCLEOTIDE SEQUENCE</scope>
    <source>
        <tissue evidence="2">Shoot tissue taken approximately 20 cm above the soil surface</tissue>
    </source>
</reference>
<proteinExistence type="predicted"/>
<evidence type="ECO:0000313" key="2">
    <source>
        <dbReference type="EMBL" id="JAD94542.1"/>
    </source>
</evidence>
<name>A0A0A9EEU8_ARUDO</name>
<feature type="compositionally biased region" description="Pro residues" evidence="1">
    <location>
        <begin position="24"/>
        <end position="40"/>
    </location>
</feature>
<organism evidence="2">
    <name type="scientific">Arundo donax</name>
    <name type="common">Giant reed</name>
    <name type="synonym">Donax arundinaceus</name>
    <dbReference type="NCBI Taxonomy" id="35708"/>
    <lineage>
        <taxon>Eukaryota</taxon>
        <taxon>Viridiplantae</taxon>
        <taxon>Streptophyta</taxon>
        <taxon>Embryophyta</taxon>
        <taxon>Tracheophyta</taxon>
        <taxon>Spermatophyta</taxon>
        <taxon>Magnoliopsida</taxon>
        <taxon>Liliopsida</taxon>
        <taxon>Poales</taxon>
        <taxon>Poaceae</taxon>
        <taxon>PACMAD clade</taxon>
        <taxon>Arundinoideae</taxon>
        <taxon>Arundineae</taxon>
        <taxon>Arundo</taxon>
    </lineage>
</organism>
<accession>A0A0A9EEU8</accession>
<dbReference type="EMBL" id="GBRH01203353">
    <property type="protein sequence ID" value="JAD94542.1"/>
    <property type="molecule type" value="Transcribed_RNA"/>
</dbReference>
<dbReference type="AlphaFoldDB" id="A0A0A9EEU8"/>
<reference evidence="2" key="2">
    <citation type="journal article" date="2015" name="Data Brief">
        <title>Shoot transcriptome of the giant reed, Arundo donax.</title>
        <authorList>
            <person name="Barrero R.A."/>
            <person name="Guerrero F.D."/>
            <person name="Moolhuijzen P."/>
            <person name="Goolsby J.A."/>
            <person name="Tidwell J."/>
            <person name="Bellgard S.E."/>
            <person name="Bellgard M.I."/>
        </authorList>
    </citation>
    <scope>NUCLEOTIDE SEQUENCE</scope>
    <source>
        <tissue evidence="2">Shoot tissue taken approximately 20 cm above the soil surface</tissue>
    </source>
</reference>
<feature type="region of interest" description="Disordered" evidence="1">
    <location>
        <begin position="19"/>
        <end position="59"/>
    </location>
</feature>
<feature type="compositionally biased region" description="Basic residues" evidence="1">
    <location>
        <begin position="43"/>
        <end position="52"/>
    </location>
</feature>
<protein>
    <submittedName>
        <fullName evidence="2">Uncharacterized protein</fullName>
    </submittedName>
</protein>